<evidence type="ECO:0000313" key="17">
    <source>
        <dbReference type="EMBL" id="AGW30864.1"/>
    </source>
</evidence>
<evidence type="ECO:0000259" key="8">
    <source>
        <dbReference type="SMART" id="SM00363"/>
    </source>
</evidence>
<dbReference type="Pfam" id="PF01479">
    <property type="entry name" value="S4"/>
    <property type="match status" value="1"/>
</dbReference>
<keyword evidence="4 7" id="KW-0689">Ribosomal protein</keyword>
<dbReference type="SMR" id="S5PY82"/>
<dbReference type="GO" id="GO:0003735">
    <property type="term" value="F:structural constituent of ribosome"/>
    <property type="evidence" value="ECO:0007669"/>
    <property type="project" value="InterPro"/>
</dbReference>
<dbReference type="SUPFAM" id="SSF55174">
    <property type="entry name" value="Alpha-L RNA-binding motif"/>
    <property type="match status" value="1"/>
</dbReference>
<evidence type="ECO:0000313" key="19">
    <source>
        <dbReference type="EMBL" id="AGW30986.1"/>
    </source>
</evidence>
<accession>A0A1Y5IBU9</accession>
<keyword evidence="10" id="KW-0150">Chloroplast</keyword>
<dbReference type="Pfam" id="PF00163">
    <property type="entry name" value="Ribosomal_S4"/>
    <property type="match status" value="1"/>
</dbReference>
<comment type="subunit">
    <text evidence="7">Part of the 30S ribosomal subunit. Contacts protein S5. The interaction surface between S4 and S5 is involved in control of translational fidelity.</text>
</comment>
<protein>
    <recommendedName>
        <fullName evidence="6 7">Small ribosomal subunit protein uS4c</fullName>
    </recommendedName>
</protein>
<evidence type="ECO:0000256" key="2">
    <source>
        <dbReference type="ARBA" id="ARBA00022730"/>
    </source>
</evidence>
<feature type="domain" description="RNA-binding S4" evidence="8">
    <location>
        <begin position="92"/>
        <end position="151"/>
    </location>
</feature>
<evidence type="ECO:0000256" key="4">
    <source>
        <dbReference type="ARBA" id="ARBA00022980"/>
    </source>
</evidence>
<dbReference type="SMART" id="SM00363">
    <property type="entry name" value="S4"/>
    <property type="match status" value="1"/>
</dbReference>
<evidence type="ECO:0000259" key="9">
    <source>
        <dbReference type="SMART" id="SM01390"/>
    </source>
</evidence>
<dbReference type="PANTHER" id="PTHR11831">
    <property type="entry name" value="30S 40S RIBOSOMAL PROTEIN"/>
    <property type="match status" value="1"/>
</dbReference>
<dbReference type="SMART" id="SM01390">
    <property type="entry name" value="Ribosomal_S4"/>
    <property type="match status" value="1"/>
</dbReference>
<comment type="subcellular location">
    <subcellularLocation>
        <location evidence="7">Plastid</location>
        <location evidence="7">Chloroplast</location>
    </subcellularLocation>
</comment>
<dbReference type="GO" id="GO:0009507">
    <property type="term" value="C:chloroplast"/>
    <property type="evidence" value="ECO:0007669"/>
    <property type="project" value="UniProtKB-SubCell"/>
</dbReference>
<evidence type="ECO:0000313" key="15">
    <source>
        <dbReference type="EMBL" id="AGW30740.1"/>
    </source>
</evidence>
<evidence type="ECO:0000256" key="3">
    <source>
        <dbReference type="ARBA" id="ARBA00022884"/>
    </source>
</evidence>
<dbReference type="AlphaFoldDB" id="S5PY82"/>
<dbReference type="GO" id="GO:0006412">
    <property type="term" value="P:translation"/>
    <property type="evidence" value="ECO:0007669"/>
    <property type="project" value="UniProtKB-UniRule"/>
</dbReference>
<organism evidence="10">
    <name type="scientific">Ostreococcus tauri</name>
    <name type="common">Marine green alga</name>
    <dbReference type="NCBI Taxonomy" id="70448"/>
    <lineage>
        <taxon>Eukaryota</taxon>
        <taxon>Viridiplantae</taxon>
        <taxon>Chlorophyta</taxon>
        <taxon>Mamiellophyceae</taxon>
        <taxon>Mamiellales</taxon>
        <taxon>Bathycoccaceae</taxon>
        <taxon>Ostreococcus</taxon>
    </lineage>
</organism>
<dbReference type="EMBL" id="KF285525">
    <property type="protein sequence ID" value="AGW30679.1"/>
    <property type="molecule type" value="Genomic_DNA"/>
</dbReference>
<dbReference type="GO" id="GO:0042274">
    <property type="term" value="P:ribosomal small subunit biogenesis"/>
    <property type="evidence" value="ECO:0007669"/>
    <property type="project" value="TreeGrafter"/>
</dbReference>
<dbReference type="FunFam" id="1.10.1050.10:FF:000002">
    <property type="entry name" value="30S ribosomal protein S4, chloroplastic"/>
    <property type="match status" value="1"/>
</dbReference>
<evidence type="ECO:0000256" key="7">
    <source>
        <dbReference type="HAMAP-Rule" id="MF_01306"/>
    </source>
</evidence>
<evidence type="ECO:0000256" key="1">
    <source>
        <dbReference type="ARBA" id="ARBA00007465"/>
    </source>
</evidence>
<dbReference type="EMBL" id="KF285522">
    <property type="protein sequence ID" value="AGW30496.1"/>
    <property type="molecule type" value="Genomic_DNA"/>
</dbReference>
<evidence type="ECO:0000313" key="14">
    <source>
        <dbReference type="EMBL" id="AGW30679.1"/>
    </source>
</evidence>
<dbReference type="FunFam" id="3.10.290.10:FF:000001">
    <property type="entry name" value="30S ribosomal protein S4"/>
    <property type="match status" value="1"/>
</dbReference>
<dbReference type="EMBL" id="KC990831">
    <property type="protein sequence ID" value="AGR88194.1"/>
    <property type="molecule type" value="Genomic_DNA"/>
</dbReference>
<dbReference type="EMBL" id="KF285531">
    <property type="protein sequence ID" value="AGW31047.1"/>
    <property type="molecule type" value="Genomic_DNA"/>
</dbReference>
<proteinExistence type="inferred from homology"/>
<evidence type="ECO:0000313" key="13">
    <source>
        <dbReference type="EMBL" id="AGW30618.1"/>
    </source>
</evidence>
<reference evidence="23" key="2">
    <citation type="submission" date="2017-04" db="EMBL/GenBank/DDBJ databases">
        <title>Population genomics of picophytoplankton unveils novel chromosome hypervariability.</title>
        <authorList>
            <consortium name="DOE Joint Genome Institute"/>
            <person name="Blanc-Mathieu R."/>
            <person name="Krasovec M."/>
            <person name="Hebrard M."/>
            <person name="Yau S."/>
            <person name="Desgranges E."/>
            <person name="Martin J."/>
            <person name="Schackwitz W."/>
            <person name="Kuo A."/>
            <person name="Salin G."/>
            <person name="Donnadieu C."/>
            <person name="Desdevises Y."/>
            <person name="Sanchez-Ferandin S."/>
            <person name="Moreau H."/>
            <person name="Rivals E."/>
            <person name="Grigoriev I.V."/>
            <person name="Grimsley N."/>
            <person name="Eyre-Walker A."/>
            <person name="Piganeau G."/>
        </authorList>
    </citation>
    <scope>NUCLEOTIDE SEQUENCE [LARGE SCALE GENOMIC DNA]</scope>
    <source>
        <strain evidence="23">RCC 1115</strain>
    </source>
</reference>
<evidence type="ECO:0000313" key="11">
    <source>
        <dbReference type="EMBL" id="AGW30496.1"/>
    </source>
</evidence>
<dbReference type="EMBL" id="KF285532">
    <property type="protein sequence ID" value="AGW31108.1"/>
    <property type="molecule type" value="Genomic_DNA"/>
</dbReference>
<dbReference type="HAMAP" id="MF_01306_B">
    <property type="entry name" value="Ribosomal_uS4_B"/>
    <property type="match status" value="1"/>
</dbReference>
<evidence type="ECO:0000313" key="18">
    <source>
        <dbReference type="EMBL" id="AGW30925.1"/>
    </source>
</evidence>
<evidence type="ECO:0000256" key="5">
    <source>
        <dbReference type="ARBA" id="ARBA00023274"/>
    </source>
</evidence>
<dbReference type="InterPro" id="IPR036986">
    <property type="entry name" value="S4_RNA-bd_sf"/>
</dbReference>
<keyword evidence="3 7" id="KW-0694">RNA-binding</keyword>
<dbReference type="KEGG" id="ota:OstapCp20"/>
<evidence type="ECO:0000313" key="16">
    <source>
        <dbReference type="EMBL" id="AGW30802.1"/>
    </source>
</evidence>
<dbReference type="Gene3D" id="3.10.290.10">
    <property type="entry name" value="RNA-binding S4 domain"/>
    <property type="match status" value="1"/>
</dbReference>
<dbReference type="EMBL" id="KF285526">
    <property type="protein sequence ID" value="AGW30740.1"/>
    <property type="molecule type" value="Genomic_DNA"/>
</dbReference>
<dbReference type="InterPro" id="IPR002942">
    <property type="entry name" value="S4_RNA-bd"/>
</dbReference>
<evidence type="ECO:0000313" key="20">
    <source>
        <dbReference type="EMBL" id="AGW31047.1"/>
    </source>
</evidence>
<dbReference type="EMBL" id="KZ155820">
    <property type="protein sequence ID" value="OUS44455.1"/>
    <property type="molecule type" value="Genomic_DNA"/>
</dbReference>
<dbReference type="PANTHER" id="PTHR11831:SF4">
    <property type="entry name" value="SMALL RIBOSOMAL SUBUNIT PROTEIN US4M"/>
    <property type="match status" value="1"/>
</dbReference>
<dbReference type="NCBIfam" id="TIGR01017">
    <property type="entry name" value="rpsD_bact"/>
    <property type="match status" value="1"/>
</dbReference>
<dbReference type="RefSeq" id="YP_717223.1">
    <property type="nucleotide sequence ID" value="NC_008289.1"/>
</dbReference>
<dbReference type="EMBL" id="KF285529">
    <property type="protein sequence ID" value="AGW30925.1"/>
    <property type="molecule type" value="Genomic_DNA"/>
</dbReference>
<keyword evidence="5 7" id="KW-0687">Ribonucleoprotein</keyword>
<comment type="function">
    <text evidence="7">With S5 and S12 plays an important role in translational accuracy.</text>
</comment>
<dbReference type="EMBL" id="KF285530">
    <property type="protein sequence ID" value="AGW30986.1"/>
    <property type="molecule type" value="Genomic_DNA"/>
</dbReference>
<geneLocation type="chloroplast" evidence="10"/>
<name>S5PY82_OSTTA</name>
<dbReference type="GeneID" id="4238844"/>
<evidence type="ECO:0000313" key="23">
    <source>
        <dbReference type="EMBL" id="OUS44455.1"/>
    </source>
</evidence>
<dbReference type="CDD" id="cd00165">
    <property type="entry name" value="S4"/>
    <property type="match status" value="1"/>
</dbReference>
<dbReference type="Proteomes" id="UP000195557">
    <property type="component" value="Unassembled WGS sequence"/>
</dbReference>
<evidence type="ECO:0000313" key="10">
    <source>
        <dbReference type="EMBL" id="AGR88194.1"/>
    </source>
</evidence>
<dbReference type="EMBL" id="KF285523">
    <property type="protein sequence ID" value="AGW30557.1"/>
    <property type="molecule type" value="Genomic_DNA"/>
</dbReference>
<comment type="function">
    <text evidence="7">One of the primary rRNA binding proteins, it binds directly to 16S rRNA where it nucleates assembly of the body of the 30S subunit.</text>
</comment>
<reference evidence="10" key="1">
    <citation type="journal article" date="2013" name="Genome Biol. Evol.">
        <title>Organellar Inheritance in the Green Lineage: Insights from Ostreococcus tauri.</title>
        <authorList>
            <person name="Blanc-Mathieu R."/>
            <person name="Sanchez-Ferandin S."/>
            <person name="Eyre-Walker A."/>
            <person name="Piganeau G."/>
        </authorList>
    </citation>
    <scope>NUCLEOTIDE SEQUENCE</scope>
    <source>
        <strain evidence="11">RCC1108</strain>
        <strain evidence="12">RCC1110</strain>
        <strain evidence="13">RCC1112</strain>
        <strain evidence="14">RCC1114</strain>
        <strain evidence="15">RCC1115</strain>
        <strain evidence="16">RCC1116</strain>
        <strain evidence="17">RCC1117</strain>
        <strain evidence="18">RCC1118</strain>
        <strain evidence="19">RCC1123</strain>
        <strain evidence="20">RCC1558</strain>
        <strain evidence="21">RCC1559</strain>
        <strain evidence="22">RCC1561</strain>
    </source>
</reference>
<dbReference type="EMBL" id="KF285527">
    <property type="protein sequence ID" value="AGW30802.1"/>
    <property type="molecule type" value="Genomic_DNA"/>
</dbReference>
<keyword evidence="10" id="KW-0934">Plastid</keyword>
<accession>A0A454Y6C7</accession>
<dbReference type="InterPro" id="IPR005709">
    <property type="entry name" value="Ribosomal_uS4_bac-type"/>
</dbReference>
<dbReference type="PROSITE" id="PS50889">
    <property type="entry name" value="S4"/>
    <property type="match status" value="1"/>
</dbReference>
<sequence length="197" mass="22114">MARYRGPRVKIVRRLGELPGLTTKIPNRNYPAGQHGPSSGMTKMSQYRVRLQEKQKLRYNYGVSEKQLLSYVRRARRMKGPTGELLLQMLEMRLDAVVYRLGFAPTIRAARQYVSHGLVTVNGQAVTIPSYQCSVGEVIKSNSAPIVEHAKTFGGVVPSHLSVDKNNATGKVERNVTRSQIGLTVNELLIIEFYSRK</sequence>
<comment type="similarity">
    <text evidence="1 7">Belongs to the universal ribosomal protein uS4 family.</text>
</comment>
<gene>
    <name evidence="7 10" type="primary">rps4</name>
    <name evidence="23" type="ORF">BE221DRAFT_208468</name>
    <name evidence="10" type="ORF">OtCpg00200</name>
</gene>
<dbReference type="Gene3D" id="1.10.1050.10">
    <property type="entry name" value="Ribosomal Protein S4 Delta 41, Chain A, domain 1"/>
    <property type="match status" value="1"/>
</dbReference>
<dbReference type="EMBL" id="KF285528">
    <property type="protein sequence ID" value="AGW30864.1"/>
    <property type="molecule type" value="Genomic_DNA"/>
</dbReference>
<feature type="domain" description="Small ribosomal subunit protein uS4 N-terminal" evidence="9">
    <location>
        <begin position="3"/>
        <end position="91"/>
    </location>
</feature>
<evidence type="ECO:0000313" key="22">
    <source>
        <dbReference type="EMBL" id="AGW31169.1"/>
    </source>
</evidence>
<dbReference type="InterPro" id="IPR022801">
    <property type="entry name" value="Ribosomal_uS4"/>
</dbReference>
<dbReference type="GO" id="GO:0019843">
    <property type="term" value="F:rRNA binding"/>
    <property type="evidence" value="ECO:0007669"/>
    <property type="project" value="UniProtKB-UniRule"/>
</dbReference>
<dbReference type="InterPro" id="IPR001912">
    <property type="entry name" value="Ribosomal_uS4_N"/>
</dbReference>
<keyword evidence="2 7" id="KW-0699">rRNA-binding</keyword>
<evidence type="ECO:0000313" key="21">
    <source>
        <dbReference type="EMBL" id="AGW31108.1"/>
    </source>
</evidence>
<dbReference type="GO" id="GO:0015935">
    <property type="term" value="C:small ribosomal subunit"/>
    <property type="evidence" value="ECO:0007669"/>
    <property type="project" value="InterPro"/>
</dbReference>
<accession>S5PY82</accession>
<dbReference type="NCBIfam" id="NF003717">
    <property type="entry name" value="PRK05327.1"/>
    <property type="match status" value="1"/>
</dbReference>
<evidence type="ECO:0000256" key="6">
    <source>
        <dbReference type="ARBA" id="ARBA00035158"/>
    </source>
</evidence>
<evidence type="ECO:0000313" key="12">
    <source>
        <dbReference type="EMBL" id="AGW30557.1"/>
    </source>
</evidence>
<dbReference type="EMBL" id="KF285533">
    <property type="protein sequence ID" value="AGW31169.1"/>
    <property type="molecule type" value="Genomic_DNA"/>
</dbReference>
<dbReference type="EMBL" id="KF285524">
    <property type="protein sequence ID" value="AGW30618.1"/>
    <property type="molecule type" value="Genomic_DNA"/>
</dbReference>